<gene>
    <name evidence="7" type="ORF">CDOO_00630</name>
</gene>
<keyword evidence="7" id="KW-0489">Methyltransferase</keyword>
<evidence type="ECO:0000313" key="7">
    <source>
        <dbReference type="EMBL" id="AIT59987.1"/>
    </source>
</evidence>
<dbReference type="PROSITE" id="PS51471">
    <property type="entry name" value="FE2OG_OXY"/>
    <property type="match status" value="1"/>
</dbReference>
<dbReference type="PANTHER" id="PTHR16557:SF2">
    <property type="entry name" value="NUCLEIC ACID DIOXYGENASE ALKBH1"/>
    <property type="match status" value="1"/>
</dbReference>
<dbReference type="eggNOG" id="COG3145">
    <property type="taxonomic scope" value="Bacteria"/>
</dbReference>
<dbReference type="GO" id="GO:0005737">
    <property type="term" value="C:cytoplasm"/>
    <property type="evidence" value="ECO:0007669"/>
    <property type="project" value="TreeGrafter"/>
</dbReference>
<accession>A0A097ICX9</accession>
<evidence type="ECO:0000256" key="1">
    <source>
        <dbReference type="ARBA" id="ARBA00022723"/>
    </source>
</evidence>
<dbReference type="InterPro" id="IPR004574">
    <property type="entry name" value="Alkb"/>
</dbReference>
<keyword evidence="7" id="KW-0808">Transferase</keyword>
<keyword evidence="4 5" id="KW-0408">Iron</keyword>
<dbReference type="InterPro" id="IPR005123">
    <property type="entry name" value="Oxoglu/Fe-dep_dioxygenase_dom"/>
</dbReference>
<dbReference type="GO" id="GO:0008168">
    <property type="term" value="F:methyltransferase activity"/>
    <property type="evidence" value="ECO:0007669"/>
    <property type="project" value="UniProtKB-KW"/>
</dbReference>
<dbReference type="GO" id="GO:0035515">
    <property type="term" value="F:oxidative RNA demethylase activity"/>
    <property type="evidence" value="ECO:0007669"/>
    <property type="project" value="TreeGrafter"/>
</dbReference>
<keyword evidence="2" id="KW-0223">Dioxygenase</keyword>
<dbReference type="SUPFAM" id="SSF51197">
    <property type="entry name" value="Clavaminate synthase-like"/>
    <property type="match status" value="1"/>
</dbReference>
<organism evidence="7 8">
    <name type="scientific">Corynebacterium doosanense CAU 212 = DSM 45436</name>
    <dbReference type="NCBI Taxonomy" id="558173"/>
    <lineage>
        <taxon>Bacteria</taxon>
        <taxon>Bacillati</taxon>
        <taxon>Actinomycetota</taxon>
        <taxon>Actinomycetes</taxon>
        <taxon>Mycobacteriales</taxon>
        <taxon>Corynebacteriaceae</taxon>
        <taxon>Corynebacterium</taxon>
    </lineage>
</organism>
<dbReference type="Proteomes" id="UP000029914">
    <property type="component" value="Chromosome"/>
</dbReference>
<keyword evidence="8" id="KW-1185">Reference proteome</keyword>
<dbReference type="PANTHER" id="PTHR16557">
    <property type="entry name" value="ALKYLATED DNA REPAIR PROTEIN ALKB-RELATED"/>
    <property type="match status" value="1"/>
</dbReference>
<proteinExistence type="predicted"/>
<dbReference type="InterPro" id="IPR027450">
    <property type="entry name" value="AlkB-like"/>
</dbReference>
<comment type="cofactor">
    <cofactor evidence="5">
        <name>Fe(2+)</name>
        <dbReference type="ChEBI" id="CHEBI:29033"/>
    </cofactor>
    <text evidence="5">Binds 1 Fe(2+) ion per subunit.</text>
</comment>
<dbReference type="GO" id="GO:0032259">
    <property type="term" value="P:methylation"/>
    <property type="evidence" value="ECO:0007669"/>
    <property type="project" value="UniProtKB-KW"/>
</dbReference>
<dbReference type="AlphaFoldDB" id="A0A097ICX9"/>
<dbReference type="EMBL" id="CP006764">
    <property type="protein sequence ID" value="AIT59987.1"/>
    <property type="molecule type" value="Genomic_DNA"/>
</dbReference>
<evidence type="ECO:0000256" key="3">
    <source>
        <dbReference type="ARBA" id="ARBA00023002"/>
    </source>
</evidence>
<feature type="binding site" evidence="5">
    <location>
        <position position="143"/>
    </location>
    <ligand>
        <name>Fe cation</name>
        <dbReference type="ChEBI" id="CHEBI:24875"/>
        <note>catalytic</note>
    </ligand>
</feature>
<evidence type="ECO:0000256" key="2">
    <source>
        <dbReference type="ARBA" id="ARBA00022964"/>
    </source>
</evidence>
<protein>
    <submittedName>
        <fullName evidence="7">DNA methylase</fullName>
    </submittedName>
</protein>
<feature type="binding site" evidence="5">
    <location>
        <position position="141"/>
    </location>
    <ligand>
        <name>Fe cation</name>
        <dbReference type="ChEBI" id="CHEBI:24875"/>
        <note>catalytic</note>
    </ligand>
</feature>
<evidence type="ECO:0000256" key="5">
    <source>
        <dbReference type="PIRSR" id="PIRSR604574-2"/>
    </source>
</evidence>
<sequence>MPTLFDSLDRPARRVGPGIAHLPGWLRIDDQAHLVARAREIAAGLAGTPLGMTRPVTAGGQMSVYMLSLGHHWRARPYGYVSEVDGVAVPPLPGEYTQLARAAVAAAAGVAEELEPWAGESYRPEAALVNYYRPDASMGMHVDANEFSTAPIVSLSIGDEAVFRIGGTESPNKPWDEVTLMSGDLIVFGGPARGAYHGVPRIHPHTGPAGTGLKEGRINITIRQVEQ</sequence>
<dbReference type="InterPro" id="IPR037151">
    <property type="entry name" value="AlkB-like_sf"/>
</dbReference>
<evidence type="ECO:0000259" key="6">
    <source>
        <dbReference type="PROSITE" id="PS51471"/>
    </source>
</evidence>
<reference evidence="7 8" key="1">
    <citation type="submission" date="2013-09" db="EMBL/GenBank/DDBJ databases">
        <title>Complete genome sequence of Corynebacterium doosanense CAU 212(T) (=DSM 45436(T)), isolated from activated sludge.</title>
        <authorList>
            <person name="Schaffert L."/>
            <person name="Albersmeier A."/>
            <person name="Kalinowski J."/>
            <person name="Ruckert C."/>
        </authorList>
    </citation>
    <scope>NUCLEOTIDE SEQUENCE [LARGE SCALE GENOMIC DNA]</scope>
    <source>
        <strain evidence="7 8">CAU 212</strain>
    </source>
</reference>
<dbReference type="Gene3D" id="2.60.120.590">
    <property type="entry name" value="Alpha-ketoglutarate-dependent dioxygenase AlkB-like"/>
    <property type="match status" value="1"/>
</dbReference>
<feature type="binding site" evidence="5">
    <location>
        <position position="197"/>
    </location>
    <ligand>
        <name>Fe cation</name>
        <dbReference type="ChEBI" id="CHEBI:24875"/>
        <note>catalytic</note>
    </ligand>
</feature>
<keyword evidence="1 5" id="KW-0479">Metal-binding</keyword>
<dbReference type="Pfam" id="PF13532">
    <property type="entry name" value="2OG-FeII_Oxy_2"/>
    <property type="match status" value="1"/>
</dbReference>
<evidence type="ECO:0000313" key="8">
    <source>
        <dbReference type="Proteomes" id="UP000029914"/>
    </source>
</evidence>
<dbReference type="GO" id="GO:0035516">
    <property type="term" value="F:broad specificity oxidative DNA demethylase activity"/>
    <property type="evidence" value="ECO:0007669"/>
    <property type="project" value="TreeGrafter"/>
</dbReference>
<feature type="domain" description="Fe2OG dioxygenase" evidence="6">
    <location>
        <begin position="123"/>
        <end position="226"/>
    </location>
</feature>
<evidence type="ECO:0000256" key="4">
    <source>
        <dbReference type="ARBA" id="ARBA00023004"/>
    </source>
</evidence>
<dbReference type="STRING" id="558173.CDOO_00630"/>
<name>A0A097ICX9_9CORY</name>
<dbReference type="GO" id="GO:0008198">
    <property type="term" value="F:ferrous iron binding"/>
    <property type="evidence" value="ECO:0007669"/>
    <property type="project" value="TreeGrafter"/>
</dbReference>
<dbReference type="KEGG" id="cdo:CDOO_00630"/>
<dbReference type="HOGENOM" id="CLU_039677_2_0_11"/>
<keyword evidence="3" id="KW-0560">Oxidoreductase</keyword>
<dbReference type="GO" id="GO:0035513">
    <property type="term" value="P:oxidative RNA demethylation"/>
    <property type="evidence" value="ECO:0007669"/>
    <property type="project" value="TreeGrafter"/>
</dbReference>